<organism evidence="7 8">
    <name type="scientific">Segatella copri</name>
    <dbReference type="NCBI Taxonomy" id="165179"/>
    <lineage>
        <taxon>Bacteria</taxon>
        <taxon>Pseudomonadati</taxon>
        <taxon>Bacteroidota</taxon>
        <taxon>Bacteroidia</taxon>
        <taxon>Bacteroidales</taxon>
        <taxon>Prevotellaceae</taxon>
        <taxon>Segatella</taxon>
    </lineage>
</organism>
<evidence type="ECO:0000259" key="6">
    <source>
        <dbReference type="Pfam" id="PF04357"/>
    </source>
</evidence>
<evidence type="ECO:0000256" key="1">
    <source>
        <dbReference type="ARBA" id="ARBA00004167"/>
    </source>
</evidence>
<dbReference type="InterPro" id="IPR007452">
    <property type="entry name" value="TamB_C"/>
</dbReference>
<evidence type="ECO:0000256" key="3">
    <source>
        <dbReference type="ARBA" id="ARBA00022989"/>
    </source>
</evidence>
<feature type="domain" description="Translocation and assembly module TamB C-terminal" evidence="6">
    <location>
        <begin position="1114"/>
        <end position="1516"/>
    </location>
</feature>
<dbReference type="Proteomes" id="UP000480425">
    <property type="component" value="Unassembled WGS sequence"/>
</dbReference>
<evidence type="ECO:0000313" key="7">
    <source>
        <dbReference type="EMBL" id="MQN80122.1"/>
    </source>
</evidence>
<keyword evidence="3" id="KW-1133">Transmembrane helix</keyword>
<dbReference type="GO" id="GO:0005886">
    <property type="term" value="C:plasma membrane"/>
    <property type="evidence" value="ECO:0007669"/>
    <property type="project" value="InterPro"/>
</dbReference>
<dbReference type="Pfam" id="PF04357">
    <property type="entry name" value="TamB"/>
    <property type="match status" value="1"/>
</dbReference>
<comment type="subcellular location">
    <subcellularLocation>
        <location evidence="1">Membrane</location>
        <topology evidence="1">Single-pass membrane protein</topology>
    </subcellularLocation>
</comment>
<dbReference type="GO" id="GO:0009306">
    <property type="term" value="P:protein secretion"/>
    <property type="evidence" value="ECO:0007669"/>
    <property type="project" value="InterPro"/>
</dbReference>
<reference evidence="7 8" key="1">
    <citation type="submission" date="2019-09" db="EMBL/GenBank/DDBJ databases">
        <title>Distinct polysaccharide growth profiles of human intestinal Prevotella copri isolates.</title>
        <authorList>
            <person name="Fehlner-Peach H."/>
            <person name="Magnabosco C."/>
            <person name="Raghavan V."/>
            <person name="Scher J.U."/>
            <person name="Tett A."/>
            <person name="Cox L.M."/>
            <person name="Gottsegen C."/>
            <person name="Watters A."/>
            <person name="Wiltshire- Gordon J.D."/>
            <person name="Segata N."/>
            <person name="Bonneau R."/>
            <person name="Littman D.R."/>
        </authorList>
    </citation>
    <scope>NUCLEOTIDE SEQUENCE [LARGE SCALE GENOMIC DNA]</scope>
    <source>
        <strain evidence="8">iA622</strain>
    </source>
</reference>
<proteinExistence type="predicted"/>
<accession>A0A6G1TXT8</accession>
<dbReference type="PANTHER" id="PTHR36985:SF1">
    <property type="entry name" value="TRANSLOCATION AND ASSEMBLY MODULE SUBUNIT TAMB"/>
    <property type="match status" value="1"/>
</dbReference>
<evidence type="ECO:0000313" key="8">
    <source>
        <dbReference type="Proteomes" id="UP000480425"/>
    </source>
</evidence>
<dbReference type="OrthoDB" id="9811276at2"/>
<sequence>MKKYAKWVSVLILTPFLLILLLTVLLYLPPVQNWAVKQVASYASESTGMDISVEHVQLVFPLKLGVEGVKVLQPVDSLKNSRNLTLRNKKDTVADIQKMVVDVQLLPLFSNQVMVDELNFTRMKVNTTNFIHEARIKGDVGKLQLVAHGIDLGKERVNVNDALIKDARLSVELSDTVPPDTTPSTNFWKINIQKLKLKNTDFTLHMPGDTLQVNAYLGDALARTTYLDLYKGLYQIQHLDWKNGRVNYDQNFERPVPGMDFNHLAFSDMELKADSFYFCDSRIDVKIQEAKLKEKSGLKINQLYGRFVMDSVKMQLPDLYLRTPVSNLQASVDFDMNAFAEKNPGKIMARVNGALGRSDLFLFIGDALPKQMKNRWPYYPMKLEGSFKGNMQRASFSGVKLSLPTVFQLSTDGTIANLMDMDHLKANVDLQARTYNLGMVTAMLDPSLTQEIRIPSGISINGNVKVDGTKYATRLALTEGKGSMKVDATVDARTRKDGSLDMNSLAYQAKLQASNIQARHFLPHQDLYTFTGTVEAKGVGTDFLSPRTRLMAKAKVNQVHYDKYHLHDVLADAQVANGKIHATLDSKNDLLNGVIAVSALASTKKLQATLVADVRHADMYQLQITQKPVGVSLCGQIDIHSDLKDNHKVWASMDDITVRAGDNVYRPVGVNLDVLTTRDTTHAIASCGDFRLNMDAHGGYQMLFDRVVGLQKELWKQFKNRRIDQVQIRNSFPLGHIYLSTGRDNFISRFIKYMGYDFKSVEMDLNASPLAGLEGYMNIDSLVASGIQLDTIRALVHTQGDTIRYSARVQNNKHNPQYVFRALVEGEVQEHGSNVKARIYDAANKLGVDVGLGAMLQPNGVKLSLIDTHPILGYKEFVANDSNYVMLSNDGRVSADLVLKAASGSMGMRLYSNDENEDALQDITVSMSRFNLDKVLSVIPYMPDITGIMDGDFHFIQTKEELSVSSNLKIDNMTYEHCRMGNVGSEFTYMPKSDGSHYVDATLTYDGNEVATVTGTYKSEGAGELDAEVGLEKLPLHFINGFVPDQLLGLKGYGEGALKMKGALSNLDIDGEVYLDSAYLVSVPYGISMRFANDPVRITDSKLLFENFMMYANNESPLNIQGALDFTDVENMKLNIRMRAQDFLLIDAQENARSEAFGKAYVNFLGSMQGSLSNLKMMGKLDVLGKTDMTYILRESELTTDNQLDELVKFTNFKSGKEVVVQKPALDGLDMLLSMSIDESARILCALNADKTNYVDLMGGGNLQMRYNTADGIRLTGRYTLNDGEMKYSLPIIPLKTFNIQDGSYIQFTGDPFNPTLNITATEDIKTTVNEGEGSGRSVDFVCGVKLSQTLEKPGIQFIISASNDQTVQDELSSMSVEERGKIAITMLASGMYLAGGSTSSFSMNSALTSFLNSEINNIAGTAMRSIGLDVGMSVDNQTNAAGATHTDYNFKFAKRFFNNRLSFSVGGQVSTGAELENANNNETFFNNVEVQYRLNEGASMYVRAFYNANTYDWLDGQIGEYGGGFTWRRKLSKFTDIFRLKTDKQQPQGPSPAPGIRKDSLASPGTGKDTINKAKTSQMFDPLKTK</sequence>
<dbReference type="EMBL" id="VZCB01000039">
    <property type="protein sequence ID" value="MQN80122.1"/>
    <property type="molecule type" value="Genomic_DNA"/>
</dbReference>
<dbReference type="RefSeq" id="WP_153122385.1">
    <property type="nucleotide sequence ID" value="NZ_VZCB01000039.1"/>
</dbReference>
<comment type="caution">
    <text evidence="7">The sequence shown here is derived from an EMBL/GenBank/DDBJ whole genome shotgun (WGS) entry which is preliminary data.</text>
</comment>
<keyword evidence="4" id="KW-0472">Membrane</keyword>
<dbReference type="PANTHER" id="PTHR36985">
    <property type="entry name" value="TRANSLOCATION AND ASSEMBLY MODULE SUBUNIT TAMB"/>
    <property type="match status" value="1"/>
</dbReference>
<feature type="region of interest" description="Disordered" evidence="5">
    <location>
        <begin position="1542"/>
        <end position="1587"/>
    </location>
</feature>
<evidence type="ECO:0000256" key="4">
    <source>
        <dbReference type="ARBA" id="ARBA00023136"/>
    </source>
</evidence>
<evidence type="ECO:0000256" key="5">
    <source>
        <dbReference type="SAM" id="MobiDB-lite"/>
    </source>
</evidence>
<evidence type="ECO:0000256" key="2">
    <source>
        <dbReference type="ARBA" id="ARBA00022692"/>
    </source>
</evidence>
<keyword evidence="2" id="KW-0812">Transmembrane</keyword>
<gene>
    <name evidence="7" type="ORF">F7D73_03960</name>
</gene>
<protein>
    <submittedName>
        <fullName evidence="7">Phage tail protein</fullName>
    </submittedName>
</protein>
<name>A0A6G1TXT8_9BACT</name>